<protein>
    <recommendedName>
        <fullName evidence="4 5">Large ribosomal subunit protein uL15</fullName>
    </recommendedName>
</protein>
<organism evidence="9 10">
    <name type="scientific">Caldisphaera lagunensis (strain DSM 15908 / JCM 11604 / ANMR 0165 / IC-154)</name>
    <dbReference type="NCBI Taxonomy" id="1056495"/>
    <lineage>
        <taxon>Archaea</taxon>
        <taxon>Thermoproteota</taxon>
        <taxon>Thermoprotei</taxon>
        <taxon>Acidilobales</taxon>
        <taxon>Caldisphaeraceae</taxon>
        <taxon>Caldisphaera</taxon>
    </lineage>
</organism>
<dbReference type="FunCoup" id="L0ACL8">
    <property type="interactions" value="168"/>
</dbReference>
<dbReference type="KEGG" id="clg:Calag_1171"/>
<dbReference type="GO" id="GO:0022625">
    <property type="term" value="C:cytosolic large ribosomal subunit"/>
    <property type="evidence" value="ECO:0007669"/>
    <property type="project" value="TreeGrafter"/>
</dbReference>
<evidence type="ECO:0000256" key="5">
    <source>
        <dbReference type="HAMAP-Rule" id="MF_01341"/>
    </source>
</evidence>
<dbReference type="InterPro" id="IPR030878">
    <property type="entry name" value="Ribosomal_uL15"/>
</dbReference>
<evidence type="ECO:0000256" key="7">
    <source>
        <dbReference type="SAM" id="MobiDB-lite"/>
    </source>
</evidence>
<dbReference type="Proteomes" id="UP000010469">
    <property type="component" value="Chromosome"/>
</dbReference>
<comment type="function">
    <text evidence="5">Binds to the 23S rRNA.</text>
</comment>
<dbReference type="InterPro" id="IPR027386">
    <property type="entry name" value="Rbsml_uL15_N"/>
</dbReference>
<dbReference type="EMBL" id="CP003378">
    <property type="protein sequence ID" value="AFZ70892.1"/>
    <property type="molecule type" value="Genomic_DNA"/>
</dbReference>
<dbReference type="Gene3D" id="3.100.10.10">
    <property type="match status" value="1"/>
</dbReference>
<dbReference type="PROSITE" id="PS00475">
    <property type="entry name" value="RIBOSOMAL_L15"/>
    <property type="match status" value="1"/>
</dbReference>
<keyword evidence="10" id="KW-1185">Reference proteome</keyword>
<dbReference type="GO" id="GO:0003735">
    <property type="term" value="F:structural constituent of ribosome"/>
    <property type="evidence" value="ECO:0007669"/>
    <property type="project" value="InterPro"/>
</dbReference>
<evidence type="ECO:0000256" key="1">
    <source>
        <dbReference type="ARBA" id="ARBA00007320"/>
    </source>
</evidence>
<dbReference type="InterPro" id="IPR021131">
    <property type="entry name" value="Ribosomal_uL15/eL18"/>
</dbReference>
<dbReference type="SUPFAM" id="SSF52080">
    <property type="entry name" value="Ribosomal proteins L15p and L18e"/>
    <property type="match status" value="1"/>
</dbReference>
<dbReference type="InParanoid" id="L0ACL8"/>
<evidence type="ECO:0000313" key="10">
    <source>
        <dbReference type="Proteomes" id="UP000010469"/>
    </source>
</evidence>
<dbReference type="PANTHER" id="PTHR11721">
    <property type="entry name" value="60S RIBOSOMAL PROTEIN L27A"/>
    <property type="match status" value="1"/>
</dbReference>
<evidence type="ECO:0000259" key="8">
    <source>
        <dbReference type="Pfam" id="PF00828"/>
    </source>
</evidence>
<keyword evidence="3 5" id="KW-0687">Ribonucleoprotein</keyword>
<proteinExistence type="inferred from homology"/>
<keyword evidence="2 5" id="KW-0689">Ribosomal protein</keyword>
<dbReference type="HOGENOM" id="CLU_109163_0_0_2"/>
<dbReference type="STRING" id="1056495.Calag_1171"/>
<dbReference type="PANTHER" id="PTHR11721:SF3">
    <property type="entry name" value="LARGE RIBOSOMAL SUBUNIT PROTEIN UL15"/>
    <property type="match status" value="1"/>
</dbReference>
<dbReference type="Pfam" id="PF00828">
    <property type="entry name" value="Ribosomal_L27A"/>
    <property type="match status" value="1"/>
</dbReference>
<gene>
    <name evidence="5" type="primary">rpl15</name>
    <name evidence="9" type="ordered locus">Calag_1171</name>
</gene>
<feature type="domain" description="Large ribosomal subunit protein uL15/eL18" evidence="8">
    <location>
        <begin position="78"/>
        <end position="145"/>
    </location>
</feature>
<reference evidence="10" key="1">
    <citation type="submission" date="2012-03" db="EMBL/GenBank/DDBJ databases">
        <title>Complete genome of Caldisphaera lagunensis DSM 15908.</title>
        <authorList>
            <person name="Lucas S."/>
            <person name="Copeland A."/>
            <person name="Lapidus A."/>
            <person name="Glavina del Rio T."/>
            <person name="Dalin E."/>
            <person name="Tice H."/>
            <person name="Bruce D."/>
            <person name="Goodwin L."/>
            <person name="Pitluck S."/>
            <person name="Peters L."/>
            <person name="Mikhailova N."/>
            <person name="Teshima H."/>
            <person name="Kyrpides N."/>
            <person name="Mavromatis K."/>
            <person name="Ivanova N."/>
            <person name="Brettin T."/>
            <person name="Detter J.C."/>
            <person name="Han C."/>
            <person name="Larimer F."/>
            <person name="Land M."/>
            <person name="Hauser L."/>
            <person name="Markowitz V."/>
            <person name="Cheng J.-F."/>
            <person name="Hugenholtz P."/>
            <person name="Woyke T."/>
            <person name="Wu D."/>
            <person name="Spring S."/>
            <person name="Schroeder M."/>
            <person name="Brambilla E."/>
            <person name="Klenk H.-P."/>
            <person name="Eisen J.A."/>
        </authorList>
    </citation>
    <scope>NUCLEOTIDE SEQUENCE [LARGE SCALE GENOMIC DNA]</scope>
    <source>
        <strain evidence="10">DSM 15908 / JCM 11604 / IC-154</strain>
    </source>
</reference>
<dbReference type="AlphaFoldDB" id="L0ACL8"/>
<dbReference type="GeneID" id="14212431"/>
<feature type="compositionally biased region" description="Basic residues" evidence="7">
    <location>
        <begin position="1"/>
        <end position="18"/>
    </location>
</feature>
<dbReference type="RefSeq" id="WP_015232789.1">
    <property type="nucleotide sequence ID" value="NC_019791.1"/>
</dbReference>
<dbReference type="InterPro" id="IPR036227">
    <property type="entry name" value="Ribosomal_uL15/eL18_sf"/>
</dbReference>
<feature type="region of interest" description="Disordered" evidence="7">
    <location>
        <begin position="1"/>
        <end position="44"/>
    </location>
</feature>
<evidence type="ECO:0000256" key="4">
    <source>
        <dbReference type="ARBA" id="ARBA00035200"/>
    </source>
</evidence>
<dbReference type="InterPro" id="IPR001196">
    <property type="entry name" value="Ribosomal_uL15_CS"/>
</dbReference>
<dbReference type="HAMAP" id="MF_01341">
    <property type="entry name" value="Ribosomal_uL15"/>
    <property type="match status" value="1"/>
</dbReference>
<comment type="subunit">
    <text evidence="5">Part of the 50S ribosomal subunit.</text>
</comment>
<keyword evidence="5" id="KW-0694">RNA-binding</keyword>
<dbReference type="eggNOG" id="arCOG00779">
    <property type="taxonomic scope" value="Archaea"/>
</dbReference>
<evidence type="ECO:0000256" key="2">
    <source>
        <dbReference type="ARBA" id="ARBA00022980"/>
    </source>
</evidence>
<evidence type="ECO:0000313" key="9">
    <source>
        <dbReference type="EMBL" id="AFZ70892.1"/>
    </source>
</evidence>
<accession>L0ACL8</accession>
<sequence>MALTSRSRKKSRKLRGRTRSMGWGRVGQHRKSGSKGGTGGSGMNKHRKTWMLKYYPNWFGAKGFVPIRNRLLHKKNTITLRELDQIAFKLRNTNVEGDKVVLNLNEMGYDKLVANGKIYEKVKVIVKEATKKAIERVKEAGGEVIVEKIEEEEQS</sequence>
<evidence type="ECO:0000256" key="6">
    <source>
        <dbReference type="RuleBase" id="RU003888"/>
    </source>
</evidence>
<dbReference type="GO" id="GO:0006412">
    <property type="term" value="P:translation"/>
    <property type="evidence" value="ECO:0007669"/>
    <property type="project" value="UniProtKB-UniRule"/>
</dbReference>
<evidence type="ECO:0000256" key="3">
    <source>
        <dbReference type="ARBA" id="ARBA00023274"/>
    </source>
</evidence>
<comment type="similarity">
    <text evidence="1 5 6">Belongs to the universal ribosomal protein uL15 family.</text>
</comment>
<keyword evidence="5" id="KW-0699">rRNA-binding</keyword>
<dbReference type="GO" id="GO:0019843">
    <property type="term" value="F:rRNA binding"/>
    <property type="evidence" value="ECO:0007669"/>
    <property type="project" value="UniProtKB-UniRule"/>
</dbReference>
<dbReference type="OrthoDB" id="9418at2157"/>
<dbReference type="Gene3D" id="4.10.990.10">
    <property type="match status" value="1"/>
</dbReference>
<name>L0ACL8_CALLD</name>